<dbReference type="GO" id="GO:0005886">
    <property type="term" value="C:plasma membrane"/>
    <property type="evidence" value="ECO:0007669"/>
    <property type="project" value="UniProtKB-SubCell"/>
</dbReference>
<organism evidence="3 4">
    <name type="scientific">Fenollaria massiliensis</name>
    <dbReference type="NCBI Taxonomy" id="938288"/>
    <lineage>
        <taxon>Bacteria</taxon>
        <taxon>Bacillati</taxon>
        <taxon>Bacillota</taxon>
        <taxon>Clostridia</taxon>
        <taxon>Eubacteriales</taxon>
        <taxon>Fenollaria</taxon>
    </lineage>
</organism>
<feature type="transmembrane region" description="Helical" evidence="2">
    <location>
        <begin position="81"/>
        <end position="100"/>
    </location>
</feature>
<sequence>MIIAIIGIIIGVIIGYVVPYSYNPYYSLYISMALLAAIDSVFGGINAYMDKKFNNKLFLSGLIGNSIIAALLTWLGDNLSIPLYYAAIFVFGGRIFNNFATIRRKILNKM</sequence>
<keyword evidence="1" id="KW-1003">Cell membrane</keyword>
<dbReference type="Pfam" id="PF06947">
    <property type="entry name" value="DUF1290"/>
    <property type="match status" value="1"/>
</dbReference>
<evidence type="ECO:0000313" key="3">
    <source>
        <dbReference type="EMBL" id="UQK58661.1"/>
    </source>
</evidence>
<reference evidence="3" key="1">
    <citation type="submission" date="2022-04" db="EMBL/GenBank/DDBJ databases">
        <title>Complete genome sequences of Ezakiella coagulans and Fenollaria massiliensis.</title>
        <authorList>
            <person name="France M.T."/>
            <person name="Clifford J."/>
            <person name="Narina S."/>
            <person name="Rutt L."/>
            <person name="Ravel J."/>
        </authorList>
    </citation>
    <scope>NUCLEOTIDE SEQUENCE</scope>
    <source>
        <strain evidence="3">C0061C2</strain>
    </source>
</reference>
<feature type="transmembrane region" description="Helical" evidence="2">
    <location>
        <begin position="5"/>
        <end position="22"/>
    </location>
</feature>
<gene>
    <name evidence="3" type="ORF">M1R53_05315</name>
</gene>
<dbReference type="EMBL" id="CP096649">
    <property type="protein sequence ID" value="UQK58661.1"/>
    <property type="molecule type" value="Genomic_DNA"/>
</dbReference>
<accession>A0A9E7IWS4</accession>
<protein>
    <submittedName>
        <fullName evidence="3">Small basic family protein</fullName>
    </submittedName>
</protein>
<evidence type="ECO:0000313" key="4">
    <source>
        <dbReference type="Proteomes" id="UP000831151"/>
    </source>
</evidence>
<keyword evidence="1 2" id="KW-0472">Membrane</keyword>
<keyword evidence="1 2" id="KW-0812">Transmembrane</keyword>
<dbReference type="PIRSF" id="PIRSF018579">
    <property type="entry name" value="Sbp"/>
    <property type="match status" value="1"/>
</dbReference>
<feature type="transmembrane region" description="Helical" evidence="2">
    <location>
        <begin position="28"/>
        <end position="45"/>
    </location>
</feature>
<proteinExistence type="inferred from homology"/>
<evidence type="ECO:0000256" key="1">
    <source>
        <dbReference type="PIRNR" id="PIRNR018579"/>
    </source>
</evidence>
<feature type="transmembrane region" description="Helical" evidence="2">
    <location>
        <begin position="57"/>
        <end position="75"/>
    </location>
</feature>
<dbReference type="KEGG" id="fms:M1R53_05315"/>
<name>A0A9E7IWS4_9FIRM</name>
<dbReference type="RefSeq" id="WP_249242251.1">
    <property type="nucleotide sequence ID" value="NZ_CP096649.1"/>
</dbReference>
<comment type="similarity">
    <text evidence="1">Belongs to the sbp family.</text>
</comment>
<dbReference type="InterPro" id="IPR009709">
    <property type="entry name" value="DUF1290"/>
</dbReference>
<dbReference type="AlphaFoldDB" id="A0A9E7IWS4"/>
<evidence type="ECO:0000256" key="2">
    <source>
        <dbReference type="SAM" id="Phobius"/>
    </source>
</evidence>
<comment type="subcellular location">
    <subcellularLocation>
        <location evidence="1">Cell membrane</location>
        <topology evidence="1">Multi-pass membrane protein</topology>
    </subcellularLocation>
</comment>
<dbReference type="Proteomes" id="UP000831151">
    <property type="component" value="Chromosome"/>
</dbReference>
<keyword evidence="4" id="KW-1185">Reference proteome</keyword>
<keyword evidence="2" id="KW-1133">Transmembrane helix</keyword>